<comment type="catalytic activity">
    <reaction evidence="3">
        <text>L-seryl-[protein] + ATP = O-phospho-L-seryl-[protein] + ADP + H(+)</text>
        <dbReference type="Rhea" id="RHEA:17989"/>
        <dbReference type="Rhea" id="RHEA-COMP:9863"/>
        <dbReference type="Rhea" id="RHEA-COMP:11604"/>
        <dbReference type="ChEBI" id="CHEBI:15378"/>
        <dbReference type="ChEBI" id="CHEBI:29999"/>
        <dbReference type="ChEBI" id="CHEBI:30616"/>
        <dbReference type="ChEBI" id="CHEBI:83421"/>
        <dbReference type="ChEBI" id="CHEBI:456216"/>
    </reaction>
</comment>
<evidence type="ECO:0000256" key="3">
    <source>
        <dbReference type="ARBA" id="ARBA00047558"/>
    </source>
</evidence>
<comment type="catalytic activity">
    <reaction evidence="4">
        <text>L-threonyl-[protein] + ATP = O-phospho-L-threonyl-[protein] + ADP + H(+)</text>
        <dbReference type="Rhea" id="RHEA:46608"/>
        <dbReference type="Rhea" id="RHEA-COMP:11060"/>
        <dbReference type="Rhea" id="RHEA-COMP:11605"/>
        <dbReference type="ChEBI" id="CHEBI:15378"/>
        <dbReference type="ChEBI" id="CHEBI:30013"/>
        <dbReference type="ChEBI" id="CHEBI:30616"/>
        <dbReference type="ChEBI" id="CHEBI:61977"/>
        <dbReference type="ChEBI" id="CHEBI:456216"/>
    </reaction>
</comment>
<keyword evidence="6" id="KW-0418">Kinase</keyword>
<dbReference type="GO" id="GO:0007166">
    <property type="term" value="P:cell surface receptor signaling pathway"/>
    <property type="evidence" value="ECO:0007669"/>
    <property type="project" value="InterPro"/>
</dbReference>
<keyword evidence="6" id="KW-0675">Receptor</keyword>
<keyword evidence="2" id="KW-0067">ATP-binding</keyword>
<dbReference type="GO" id="GO:0004674">
    <property type="term" value="F:protein serine/threonine kinase activity"/>
    <property type="evidence" value="ECO:0007669"/>
    <property type="project" value="TreeGrafter"/>
</dbReference>
<dbReference type="InterPro" id="IPR000719">
    <property type="entry name" value="Prot_kinase_dom"/>
</dbReference>
<organism evidence="6 7">
    <name type="scientific">Senna tora</name>
    <dbReference type="NCBI Taxonomy" id="362788"/>
    <lineage>
        <taxon>Eukaryota</taxon>
        <taxon>Viridiplantae</taxon>
        <taxon>Streptophyta</taxon>
        <taxon>Embryophyta</taxon>
        <taxon>Tracheophyta</taxon>
        <taxon>Spermatophyta</taxon>
        <taxon>Magnoliopsida</taxon>
        <taxon>eudicotyledons</taxon>
        <taxon>Gunneridae</taxon>
        <taxon>Pentapetalae</taxon>
        <taxon>rosids</taxon>
        <taxon>fabids</taxon>
        <taxon>Fabales</taxon>
        <taxon>Fabaceae</taxon>
        <taxon>Caesalpinioideae</taxon>
        <taxon>Cassia clade</taxon>
        <taxon>Senna</taxon>
    </lineage>
</organism>
<evidence type="ECO:0000313" key="7">
    <source>
        <dbReference type="Proteomes" id="UP000634136"/>
    </source>
</evidence>
<evidence type="ECO:0000313" key="6">
    <source>
        <dbReference type="EMBL" id="KAF7816782.1"/>
    </source>
</evidence>
<name>A0A834T9L4_9FABA</name>
<dbReference type="OrthoDB" id="1426211at2759"/>
<dbReference type="EMBL" id="JAAIUW010000009">
    <property type="protein sequence ID" value="KAF7816782.1"/>
    <property type="molecule type" value="Genomic_DNA"/>
</dbReference>
<dbReference type="SMART" id="SM00220">
    <property type="entry name" value="S_TKc"/>
    <property type="match status" value="1"/>
</dbReference>
<dbReference type="SUPFAM" id="SSF56112">
    <property type="entry name" value="Protein kinase-like (PK-like)"/>
    <property type="match status" value="1"/>
</dbReference>
<proteinExistence type="predicted"/>
<reference evidence="6" key="1">
    <citation type="submission" date="2020-09" db="EMBL/GenBank/DDBJ databases">
        <title>Genome-Enabled Discovery of Anthraquinone Biosynthesis in Senna tora.</title>
        <authorList>
            <person name="Kang S.-H."/>
            <person name="Pandey R.P."/>
            <person name="Lee C.-M."/>
            <person name="Sim J.-S."/>
            <person name="Jeong J.-T."/>
            <person name="Choi B.-S."/>
            <person name="Jung M."/>
            <person name="Ginzburg D."/>
            <person name="Zhao K."/>
            <person name="Won S.Y."/>
            <person name="Oh T.-J."/>
            <person name="Yu Y."/>
            <person name="Kim N.-H."/>
            <person name="Lee O.R."/>
            <person name="Lee T.-H."/>
            <person name="Bashyal P."/>
            <person name="Kim T.-S."/>
            <person name="Lee W.-H."/>
            <person name="Kawkins C."/>
            <person name="Kim C.-K."/>
            <person name="Kim J.S."/>
            <person name="Ahn B.O."/>
            <person name="Rhee S.Y."/>
            <person name="Sohng J.K."/>
        </authorList>
    </citation>
    <scope>NUCLEOTIDE SEQUENCE</scope>
    <source>
        <tissue evidence="6">Leaf</tissue>
    </source>
</reference>
<dbReference type="Proteomes" id="UP000634136">
    <property type="component" value="Unassembled WGS sequence"/>
</dbReference>
<dbReference type="Gene3D" id="1.10.510.10">
    <property type="entry name" value="Transferase(Phosphotransferase) domain 1"/>
    <property type="match status" value="1"/>
</dbReference>
<dbReference type="PROSITE" id="PS00108">
    <property type="entry name" value="PROTEIN_KINASE_ST"/>
    <property type="match status" value="1"/>
</dbReference>
<feature type="domain" description="Protein kinase" evidence="5">
    <location>
        <begin position="1"/>
        <end position="164"/>
    </location>
</feature>
<keyword evidence="1" id="KW-0547">Nucleotide-binding</keyword>
<evidence type="ECO:0000259" key="5">
    <source>
        <dbReference type="PROSITE" id="PS50011"/>
    </source>
</evidence>
<dbReference type="InterPro" id="IPR045274">
    <property type="entry name" value="WAK-like"/>
</dbReference>
<protein>
    <submittedName>
        <fullName evidence="6">Wall-associated receptor kinase 3-like</fullName>
    </submittedName>
</protein>
<evidence type="ECO:0000256" key="2">
    <source>
        <dbReference type="ARBA" id="ARBA00022840"/>
    </source>
</evidence>
<dbReference type="AlphaFoldDB" id="A0A834T9L4"/>
<dbReference type="PROSITE" id="PS50011">
    <property type="entry name" value="PROTEIN_KINASE_DOM"/>
    <property type="match status" value="1"/>
</dbReference>
<accession>A0A834T9L4</accession>
<comment type="caution">
    <text evidence="6">The sequence shown here is derived from an EMBL/GenBank/DDBJ whole genome shotgun (WGS) entry which is preliminary data.</text>
</comment>
<gene>
    <name evidence="6" type="ORF">G2W53_030751</name>
</gene>
<sequence>MNYLFRLRIAAETAEAVSYLHSAASIPIIHRDIKSANILLLDHNHRAKVSDFGASRLVPLDETQVTTVVQGTLGYLDPEYLQTGELNEKSDVYSFGVVLIELLTGNKAVELNRPESSVGAEEEYWRALLGRRCVRVNGEERPTMKEVAMELEGLIIAMEKHPWVKGKDPISEENEYLLLGHVPDGYEAASSTTASAAYDTIQKQIAFEIEDGR</sequence>
<dbReference type="PANTHER" id="PTHR27005">
    <property type="entry name" value="WALL-ASSOCIATED RECEPTOR KINASE-LIKE 21"/>
    <property type="match status" value="1"/>
</dbReference>
<keyword evidence="7" id="KW-1185">Reference proteome</keyword>
<dbReference type="GO" id="GO:0005886">
    <property type="term" value="C:plasma membrane"/>
    <property type="evidence" value="ECO:0007669"/>
    <property type="project" value="TreeGrafter"/>
</dbReference>
<dbReference type="InterPro" id="IPR008271">
    <property type="entry name" value="Ser/Thr_kinase_AS"/>
</dbReference>
<evidence type="ECO:0000256" key="1">
    <source>
        <dbReference type="ARBA" id="ARBA00022741"/>
    </source>
</evidence>
<dbReference type="Pfam" id="PF00069">
    <property type="entry name" value="Pkinase"/>
    <property type="match status" value="1"/>
</dbReference>
<dbReference type="GO" id="GO:0005524">
    <property type="term" value="F:ATP binding"/>
    <property type="evidence" value="ECO:0007669"/>
    <property type="project" value="UniProtKB-KW"/>
</dbReference>
<dbReference type="InterPro" id="IPR011009">
    <property type="entry name" value="Kinase-like_dom_sf"/>
</dbReference>
<keyword evidence="6" id="KW-0808">Transferase</keyword>
<dbReference type="PANTHER" id="PTHR27005:SF283">
    <property type="entry name" value="OS02G0633066 PROTEIN"/>
    <property type="match status" value="1"/>
</dbReference>
<evidence type="ECO:0000256" key="4">
    <source>
        <dbReference type="ARBA" id="ARBA00047951"/>
    </source>
</evidence>